<evidence type="ECO:0000313" key="2">
    <source>
        <dbReference type="EMBL" id="PKA52257.1"/>
    </source>
</evidence>
<gene>
    <name evidence="2" type="ORF">AXF42_Ash010153</name>
</gene>
<dbReference type="Proteomes" id="UP000236161">
    <property type="component" value="Unassembled WGS sequence"/>
</dbReference>
<evidence type="ECO:0000256" key="1">
    <source>
        <dbReference type="SAM" id="MobiDB-lite"/>
    </source>
</evidence>
<evidence type="ECO:0000313" key="3">
    <source>
        <dbReference type="Proteomes" id="UP000236161"/>
    </source>
</evidence>
<feature type="compositionally biased region" description="Acidic residues" evidence="1">
    <location>
        <begin position="47"/>
        <end position="56"/>
    </location>
</feature>
<sequence>MWDSLVGVTMRRGFMKFNEKRFWGVVEASRVSDCGEEGGGEIGGGGGEEEAAGDGATEEALEDAGLVRVLRESLLRKEIGR</sequence>
<dbReference type="AlphaFoldDB" id="A0A2I0A9N7"/>
<accession>A0A2I0A9N7</accession>
<protein>
    <submittedName>
        <fullName evidence="2">Uncharacterized protein</fullName>
    </submittedName>
</protein>
<name>A0A2I0A9N7_9ASPA</name>
<reference evidence="2 3" key="1">
    <citation type="journal article" date="2017" name="Nature">
        <title>The Apostasia genome and the evolution of orchids.</title>
        <authorList>
            <person name="Zhang G.Q."/>
            <person name="Liu K.W."/>
            <person name="Li Z."/>
            <person name="Lohaus R."/>
            <person name="Hsiao Y.Y."/>
            <person name="Niu S.C."/>
            <person name="Wang J.Y."/>
            <person name="Lin Y.C."/>
            <person name="Xu Q."/>
            <person name="Chen L.J."/>
            <person name="Yoshida K."/>
            <person name="Fujiwara S."/>
            <person name="Wang Z.W."/>
            <person name="Zhang Y.Q."/>
            <person name="Mitsuda N."/>
            <person name="Wang M."/>
            <person name="Liu G.H."/>
            <person name="Pecoraro L."/>
            <person name="Huang H.X."/>
            <person name="Xiao X.J."/>
            <person name="Lin M."/>
            <person name="Wu X.Y."/>
            <person name="Wu W.L."/>
            <person name="Chen Y.Y."/>
            <person name="Chang S.B."/>
            <person name="Sakamoto S."/>
            <person name="Ohme-Takagi M."/>
            <person name="Yagi M."/>
            <person name="Zeng S.J."/>
            <person name="Shen C.Y."/>
            <person name="Yeh C.M."/>
            <person name="Luo Y.B."/>
            <person name="Tsai W.C."/>
            <person name="Van de Peer Y."/>
            <person name="Liu Z.J."/>
        </authorList>
    </citation>
    <scope>NUCLEOTIDE SEQUENCE [LARGE SCALE GENOMIC DNA]</scope>
    <source>
        <strain evidence="3">cv. Shenzhen</strain>
        <tissue evidence="2">Stem</tissue>
    </source>
</reference>
<feature type="region of interest" description="Disordered" evidence="1">
    <location>
        <begin position="34"/>
        <end position="56"/>
    </location>
</feature>
<keyword evidence="3" id="KW-1185">Reference proteome</keyword>
<organism evidence="2 3">
    <name type="scientific">Apostasia shenzhenica</name>
    <dbReference type="NCBI Taxonomy" id="1088818"/>
    <lineage>
        <taxon>Eukaryota</taxon>
        <taxon>Viridiplantae</taxon>
        <taxon>Streptophyta</taxon>
        <taxon>Embryophyta</taxon>
        <taxon>Tracheophyta</taxon>
        <taxon>Spermatophyta</taxon>
        <taxon>Magnoliopsida</taxon>
        <taxon>Liliopsida</taxon>
        <taxon>Asparagales</taxon>
        <taxon>Orchidaceae</taxon>
        <taxon>Apostasioideae</taxon>
        <taxon>Apostasia</taxon>
    </lineage>
</organism>
<dbReference type="EMBL" id="KZ452008">
    <property type="protein sequence ID" value="PKA52257.1"/>
    <property type="molecule type" value="Genomic_DNA"/>
</dbReference>
<proteinExistence type="predicted"/>